<accession>A0AAD7S4Z2</accession>
<evidence type="ECO:0000313" key="1">
    <source>
        <dbReference type="EMBL" id="KAJ8396064.1"/>
    </source>
</evidence>
<sequence length="86" mass="9581">MKTAQWSSQAWHGSRPALMFVCYGKGPDRPRAGTAVRCQVVFDRVRFHSNGRLLLCACLGSTIETLRLQLVIPVHDNGTVKHCRAC</sequence>
<keyword evidence="2" id="KW-1185">Reference proteome</keyword>
<protein>
    <submittedName>
        <fullName evidence="1">Uncharacterized protein</fullName>
    </submittedName>
</protein>
<dbReference type="Proteomes" id="UP001221898">
    <property type="component" value="Unassembled WGS sequence"/>
</dbReference>
<organism evidence="1 2">
    <name type="scientific">Aldrovandia affinis</name>
    <dbReference type="NCBI Taxonomy" id="143900"/>
    <lineage>
        <taxon>Eukaryota</taxon>
        <taxon>Metazoa</taxon>
        <taxon>Chordata</taxon>
        <taxon>Craniata</taxon>
        <taxon>Vertebrata</taxon>
        <taxon>Euteleostomi</taxon>
        <taxon>Actinopterygii</taxon>
        <taxon>Neopterygii</taxon>
        <taxon>Teleostei</taxon>
        <taxon>Notacanthiformes</taxon>
        <taxon>Halosauridae</taxon>
        <taxon>Aldrovandia</taxon>
    </lineage>
</organism>
<dbReference type="AlphaFoldDB" id="A0AAD7S4Z2"/>
<name>A0AAD7S4Z2_9TELE</name>
<reference evidence="1" key="1">
    <citation type="journal article" date="2023" name="Science">
        <title>Genome structures resolve the early diversification of teleost fishes.</title>
        <authorList>
            <person name="Parey E."/>
            <person name="Louis A."/>
            <person name="Montfort J."/>
            <person name="Bouchez O."/>
            <person name="Roques C."/>
            <person name="Iampietro C."/>
            <person name="Lluch J."/>
            <person name="Castinel A."/>
            <person name="Donnadieu C."/>
            <person name="Desvignes T."/>
            <person name="Floi Bucao C."/>
            <person name="Jouanno E."/>
            <person name="Wen M."/>
            <person name="Mejri S."/>
            <person name="Dirks R."/>
            <person name="Jansen H."/>
            <person name="Henkel C."/>
            <person name="Chen W.J."/>
            <person name="Zahm M."/>
            <person name="Cabau C."/>
            <person name="Klopp C."/>
            <person name="Thompson A.W."/>
            <person name="Robinson-Rechavi M."/>
            <person name="Braasch I."/>
            <person name="Lecointre G."/>
            <person name="Bobe J."/>
            <person name="Postlethwait J.H."/>
            <person name="Berthelot C."/>
            <person name="Roest Crollius H."/>
            <person name="Guiguen Y."/>
        </authorList>
    </citation>
    <scope>NUCLEOTIDE SEQUENCE</scope>
    <source>
        <strain evidence="1">NC1722</strain>
    </source>
</reference>
<evidence type="ECO:0000313" key="2">
    <source>
        <dbReference type="Proteomes" id="UP001221898"/>
    </source>
</evidence>
<comment type="caution">
    <text evidence="1">The sequence shown here is derived from an EMBL/GenBank/DDBJ whole genome shotgun (WGS) entry which is preliminary data.</text>
</comment>
<dbReference type="EMBL" id="JAINUG010000110">
    <property type="protein sequence ID" value="KAJ8396064.1"/>
    <property type="molecule type" value="Genomic_DNA"/>
</dbReference>
<proteinExistence type="predicted"/>
<gene>
    <name evidence="1" type="ORF">AAFF_G00025960</name>
</gene>